<evidence type="ECO:0000256" key="2">
    <source>
        <dbReference type="ARBA" id="ARBA00022448"/>
    </source>
</evidence>
<dbReference type="InterPro" id="IPR003593">
    <property type="entry name" value="AAA+_ATPase"/>
</dbReference>
<dbReference type="PROSITE" id="PS00211">
    <property type="entry name" value="ABC_TRANSPORTER_1"/>
    <property type="match status" value="1"/>
</dbReference>
<dbReference type="Proteomes" id="UP000001989">
    <property type="component" value="Chromosome"/>
</dbReference>
<dbReference type="Pfam" id="PF00005">
    <property type="entry name" value="ABC_tran"/>
    <property type="match status" value="1"/>
</dbReference>
<comment type="similarity">
    <text evidence="1">Belongs to the ABC transporter superfamily.</text>
</comment>
<feature type="domain" description="ABC transporter" evidence="5">
    <location>
        <begin position="31"/>
        <end position="264"/>
    </location>
</feature>
<keyword evidence="2" id="KW-0813">Transport</keyword>
<dbReference type="GO" id="GO:0005524">
    <property type="term" value="F:ATP binding"/>
    <property type="evidence" value="ECO:0007669"/>
    <property type="project" value="UniProtKB-KW"/>
</dbReference>
<dbReference type="PROSITE" id="PS50893">
    <property type="entry name" value="ABC_TRANSPORTER_2"/>
    <property type="match status" value="1"/>
</dbReference>
<evidence type="ECO:0000256" key="4">
    <source>
        <dbReference type="ARBA" id="ARBA00022840"/>
    </source>
</evidence>
<gene>
    <name evidence="6" type="ordered locus">Swit_0787</name>
</gene>
<keyword evidence="3" id="KW-0547">Nucleotide-binding</keyword>
<dbReference type="PANTHER" id="PTHR43117">
    <property type="entry name" value="OSMOPROTECTANT IMPORT ATP-BINDING PROTEIN OSMV"/>
    <property type="match status" value="1"/>
</dbReference>
<dbReference type="AlphaFoldDB" id="A0A9J9H9I3"/>
<evidence type="ECO:0000313" key="6">
    <source>
        <dbReference type="EMBL" id="ABQ67154.1"/>
    </source>
</evidence>
<dbReference type="KEGG" id="swi:Swit_0787"/>
<evidence type="ECO:0000256" key="3">
    <source>
        <dbReference type="ARBA" id="ARBA00022741"/>
    </source>
</evidence>
<dbReference type="GO" id="GO:0016887">
    <property type="term" value="F:ATP hydrolysis activity"/>
    <property type="evidence" value="ECO:0007669"/>
    <property type="project" value="InterPro"/>
</dbReference>
<proteinExistence type="inferred from homology"/>
<evidence type="ECO:0000256" key="1">
    <source>
        <dbReference type="ARBA" id="ARBA00005417"/>
    </source>
</evidence>
<evidence type="ECO:0000259" key="5">
    <source>
        <dbReference type="PROSITE" id="PS50893"/>
    </source>
</evidence>
<dbReference type="PANTHER" id="PTHR43117:SF4">
    <property type="entry name" value="OSMOPROTECTANT IMPORT ATP-BINDING PROTEIN OSMV"/>
    <property type="match status" value="1"/>
</dbReference>
<evidence type="ECO:0000313" key="7">
    <source>
        <dbReference type="Proteomes" id="UP000001989"/>
    </source>
</evidence>
<keyword evidence="7" id="KW-1185">Reference proteome</keyword>
<dbReference type="SMART" id="SM00382">
    <property type="entry name" value="AAA"/>
    <property type="match status" value="1"/>
</dbReference>
<organism evidence="6 7">
    <name type="scientific">Rhizorhabdus wittichii (strain DSM 6014 / CCUG 31198 / JCM 15750 / NBRC 105917 / EY 4224 / RW1)</name>
    <name type="common">Sphingomonas wittichii</name>
    <dbReference type="NCBI Taxonomy" id="392499"/>
    <lineage>
        <taxon>Bacteria</taxon>
        <taxon>Pseudomonadati</taxon>
        <taxon>Pseudomonadota</taxon>
        <taxon>Alphaproteobacteria</taxon>
        <taxon>Sphingomonadales</taxon>
        <taxon>Sphingomonadaceae</taxon>
        <taxon>Rhizorhabdus</taxon>
    </lineage>
</organism>
<dbReference type="Gene3D" id="3.40.50.300">
    <property type="entry name" value="P-loop containing nucleotide triphosphate hydrolases"/>
    <property type="match status" value="1"/>
</dbReference>
<dbReference type="InterPro" id="IPR017871">
    <property type="entry name" value="ABC_transporter-like_CS"/>
</dbReference>
<accession>A0A9J9H9I3</accession>
<reference evidence="6 7" key="1">
    <citation type="journal article" date="2010" name="J. Bacteriol.">
        <title>Genome sequence of the dioxin-mineralizing bacterium Sphingomonas wittichii RW1.</title>
        <authorList>
            <person name="Miller T.R."/>
            <person name="Delcher A.L."/>
            <person name="Salzberg S.L."/>
            <person name="Saunders E."/>
            <person name="Detter J.C."/>
            <person name="Halden R.U."/>
        </authorList>
    </citation>
    <scope>NUCLEOTIDE SEQUENCE [LARGE SCALE GENOMIC DNA]</scope>
    <source>
        <strain evidence="7">DSM 6014 / CCUG 31198 / JCM 15750 / NBRC 105917 / EY 4224 / RW1</strain>
    </source>
</reference>
<dbReference type="GO" id="GO:0015697">
    <property type="term" value="P:quaternary ammonium group transport"/>
    <property type="evidence" value="ECO:0007669"/>
    <property type="project" value="UniProtKB-ARBA"/>
</dbReference>
<dbReference type="FunFam" id="3.40.50.300:FF:000425">
    <property type="entry name" value="Probable ABC transporter, ATP-binding subunit"/>
    <property type="match status" value="1"/>
</dbReference>
<protein>
    <submittedName>
        <fullName evidence="6">ABC transporter related</fullName>
    </submittedName>
</protein>
<dbReference type="InterPro" id="IPR003439">
    <property type="entry name" value="ABC_transporter-like_ATP-bd"/>
</dbReference>
<dbReference type="InterPro" id="IPR027417">
    <property type="entry name" value="P-loop_NTPase"/>
</dbReference>
<dbReference type="EMBL" id="CP000699">
    <property type="protein sequence ID" value="ABQ67154.1"/>
    <property type="molecule type" value="Genomic_DNA"/>
</dbReference>
<name>A0A9J9H9I3_RHIWR</name>
<keyword evidence="4" id="KW-0067">ATP-binding</keyword>
<sequence length="281" mass="29901">MRGPVRGYREPDAPAPVAAMVGMEGGRRAMISFDHVGKHYAGRHVLDDVSLTIERGSFVALVGASGAGKTTLLKAINRLVEIDTGTIAIEGRDVAAQPVAELRRRIGYVFQGIGLFPHMSVAENVALVPRLQGVPREERAARVAELLDLVALPADFAERRPAQLSGGQAQRVGFARALAARPAIMLMDEPFGALDPVTRDELGAAYRALHEAMGLTSLIVTHDMAEALLLADRVIVIGEGRILADQPPRALIHGAGDPRIEAMIAVARRSAARLDAIAAGR</sequence>
<dbReference type="SUPFAM" id="SSF52540">
    <property type="entry name" value="P-loop containing nucleoside triphosphate hydrolases"/>
    <property type="match status" value="1"/>
</dbReference>